<dbReference type="STRING" id="520822.A0A151I339"/>
<name>A0A151I339_9HYME</name>
<dbReference type="AlphaFoldDB" id="A0A151I339"/>
<organism evidence="2 3">
    <name type="scientific">Atta colombica</name>
    <dbReference type="NCBI Taxonomy" id="520822"/>
    <lineage>
        <taxon>Eukaryota</taxon>
        <taxon>Metazoa</taxon>
        <taxon>Ecdysozoa</taxon>
        <taxon>Arthropoda</taxon>
        <taxon>Hexapoda</taxon>
        <taxon>Insecta</taxon>
        <taxon>Pterygota</taxon>
        <taxon>Neoptera</taxon>
        <taxon>Endopterygota</taxon>
        <taxon>Hymenoptera</taxon>
        <taxon>Apocrita</taxon>
        <taxon>Aculeata</taxon>
        <taxon>Formicoidea</taxon>
        <taxon>Formicidae</taxon>
        <taxon>Myrmicinae</taxon>
        <taxon>Atta</taxon>
    </lineage>
</organism>
<gene>
    <name evidence="2" type="ORF">ALC53_06779</name>
</gene>
<sequence length="233" mass="26954">MSCFGGHNEQIYLLEILIDKLILTPDKIKVIGEYPIVIKIKLLDFPVFEFTRDDWDASKRNQEMRFMVGKCCLFVKRPRDLVQELRSSRFKLGVFRANETYPTAEAELTLPGCLCDQISMLDNDSQNQPKPFIMKKGINLVDPGKEPSGTLHLEFIVVCLGRIFKTLYELRPKSSVSGEQDKEREIRVTRFIPPEFLDKTKDVILQEITPEVKKPKAKKPKAKKPKKDKKKKK</sequence>
<reference evidence="2 3" key="1">
    <citation type="submission" date="2015-09" db="EMBL/GenBank/DDBJ databases">
        <title>Atta colombica WGS genome.</title>
        <authorList>
            <person name="Nygaard S."/>
            <person name="Hu H."/>
            <person name="Boomsma J."/>
            <person name="Zhang G."/>
        </authorList>
    </citation>
    <scope>NUCLEOTIDE SEQUENCE [LARGE SCALE GENOMIC DNA]</scope>
    <source>
        <strain evidence="2">Treedump-2</strain>
        <tissue evidence="2">Whole body</tissue>
    </source>
</reference>
<evidence type="ECO:0000313" key="3">
    <source>
        <dbReference type="Proteomes" id="UP000078540"/>
    </source>
</evidence>
<dbReference type="Proteomes" id="UP000078540">
    <property type="component" value="Unassembled WGS sequence"/>
</dbReference>
<dbReference type="EMBL" id="KQ976508">
    <property type="protein sequence ID" value="KYM82774.1"/>
    <property type="molecule type" value="Genomic_DNA"/>
</dbReference>
<feature type="region of interest" description="Disordered" evidence="1">
    <location>
        <begin position="208"/>
        <end position="233"/>
    </location>
</feature>
<evidence type="ECO:0000313" key="2">
    <source>
        <dbReference type="EMBL" id="KYM82774.1"/>
    </source>
</evidence>
<feature type="compositionally biased region" description="Basic residues" evidence="1">
    <location>
        <begin position="215"/>
        <end position="233"/>
    </location>
</feature>
<keyword evidence="3" id="KW-1185">Reference proteome</keyword>
<protein>
    <submittedName>
        <fullName evidence="2">Uncharacterized protein</fullName>
    </submittedName>
</protein>
<accession>A0A151I339</accession>
<evidence type="ECO:0000256" key="1">
    <source>
        <dbReference type="SAM" id="MobiDB-lite"/>
    </source>
</evidence>
<dbReference type="Pfam" id="PF14924">
    <property type="entry name" value="MAP10_N"/>
    <property type="match status" value="1"/>
</dbReference>
<proteinExistence type="predicted"/>